<dbReference type="PANTHER" id="PTHR13367">
    <property type="entry name" value="UBIQUITIN THIOESTERASE"/>
    <property type="match status" value="1"/>
</dbReference>
<dbReference type="Proteomes" id="UP000015101">
    <property type="component" value="Unassembled WGS sequence"/>
</dbReference>
<dbReference type="RefSeq" id="XP_009012102.1">
    <property type="nucleotide sequence ID" value="XM_009013854.1"/>
</dbReference>
<comment type="similarity">
    <text evidence="2">Belongs to the peptidase C64 family.</text>
</comment>
<dbReference type="EMBL" id="KB095911">
    <property type="protein sequence ID" value="ESO09793.1"/>
    <property type="molecule type" value="Genomic_DNA"/>
</dbReference>
<keyword evidence="8" id="KW-0378">Hydrolase</keyword>
<keyword evidence="10" id="KW-0862">Zinc</keyword>
<proteinExistence type="inferred from homology"/>
<dbReference type="HOGENOM" id="CLU_2504218_0_0_1"/>
<evidence type="ECO:0000256" key="4">
    <source>
        <dbReference type="ARBA" id="ARBA00022670"/>
    </source>
</evidence>
<protein>
    <recommendedName>
        <fullName evidence="3">ubiquitinyl hydrolase 1</fullName>
        <ecNumber evidence="3">3.4.19.12</ecNumber>
    </recommendedName>
</protein>
<dbReference type="GeneID" id="20196821"/>
<dbReference type="InParanoid" id="T1EJS1"/>
<dbReference type="GO" id="GO:0004843">
    <property type="term" value="F:cysteine-type deubiquitinase activity"/>
    <property type="evidence" value="ECO:0007669"/>
    <property type="project" value="UniProtKB-EC"/>
</dbReference>
<sequence>TQLGLLYSEKEWMDEWENLIKLASPEPRSIQNLEEIHIFALCHILRRPILVVADTILHDSNGEALAPISFGGVYLPLEISPSCCYK</sequence>
<keyword evidence="7" id="KW-0833">Ubl conjugation pathway</keyword>
<dbReference type="InterPro" id="IPR003323">
    <property type="entry name" value="OTU_dom"/>
</dbReference>
<dbReference type="eggNOG" id="KOG4345">
    <property type="taxonomic scope" value="Eukaryota"/>
</dbReference>
<evidence type="ECO:0000256" key="1">
    <source>
        <dbReference type="ARBA" id="ARBA00000707"/>
    </source>
</evidence>
<evidence type="ECO:0000256" key="3">
    <source>
        <dbReference type="ARBA" id="ARBA00012759"/>
    </source>
</evidence>
<dbReference type="STRING" id="6412.T1EJS1"/>
<evidence type="ECO:0000256" key="6">
    <source>
        <dbReference type="ARBA" id="ARBA00022771"/>
    </source>
</evidence>
<evidence type="ECO:0000256" key="7">
    <source>
        <dbReference type="ARBA" id="ARBA00022786"/>
    </source>
</evidence>
<dbReference type="PANTHER" id="PTHR13367:SF27">
    <property type="entry name" value="OTU DOMAIN-CONTAINING PROTEIN"/>
    <property type="match status" value="1"/>
</dbReference>
<gene>
    <name evidence="13" type="primary">20196821</name>
    <name evidence="12" type="ORF">HELRODRAFT_146421</name>
</gene>
<evidence type="ECO:0000313" key="14">
    <source>
        <dbReference type="Proteomes" id="UP000015101"/>
    </source>
</evidence>
<evidence type="ECO:0000256" key="10">
    <source>
        <dbReference type="ARBA" id="ARBA00022833"/>
    </source>
</evidence>
<evidence type="ECO:0000256" key="8">
    <source>
        <dbReference type="ARBA" id="ARBA00022801"/>
    </source>
</evidence>
<keyword evidence="6" id="KW-0863">Zinc-finger</keyword>
<dbReference type="EnsemblMetazoa" id="HelroT146421">
    <property type="protein sequence ID" value="HelroP146421"/>
    <property type="gene ID" value="HelroG146421"/>
</dbReference>
<dbReference type="GO" id="GO:0006508">
    <property type="term" value="P:proteolysis"/>
    <property type="evidence" value="ECO:0007669"/>
    <property type="project" value="UniProtKB-KW"/>
</dbReference>
<reference evidence="14" key="1">
    <citation type="submission" date="2012-12" db="EMBL/GenBank/DDBJ databases">
        <authorList>
            <person name="Hellsten U."/>
            <person name="Grimwood J."/>
            <person name="Chapman J.A."/>
            <person name="Shapiro H."/>
            <person name="Aerts A."/>
            <person name="Otillar R.P."/>
            <person name="Terry A.Y."/>
            <person name="Boore J.L."/>
            <person name="Simakov O."/>
            <person name="Marletaz F."/>
            <person name="Cho S.-J."/>
            <person name="Edsinger-Gonzales E."/>
            <person name="Havlak P."/>
            <person name="Kuo D.-H."/>
            <person name="Larsson T."/>
            <person name="Lv J."/>
            <person name="Arendt D."/>
            <person name="Savage R."/>
            <person name="Osoegawa K."/>
            <person name="de Jong P."/>
            <person name="Lindberg D.R."/>
            <person name="Seaver E.C."/>
            <person name="Weisblat D.A."/>
            <person name="Putnam N.H."/>
            <person name="Grigoriev I.V."/>
            <person name="Rokhsar D.S."/>
        </authorList>
    </citation>
    <scope>NUCLEOTIDE SEQUENCE</scope>
</reference>
<evidence type="ECO:0000259" key="11">
    <source>
        <dbReference type="Pfam" id="PF02338"/>
    </source>
</evidence>
<feature type="domain" description="OTU" evidence="11">
    <location>
        <begin position="18"/>
        <end position="85"/>
    </location>
</feature>
<evidence type="ECO:0000256" key="9">
    <source>
        <dbReference type="ARBA" id="ARBA00022807"/>
    </source>
</evidence>
<evidence type="ECO:0000256" key="5">
    <source>
        <dbReference type="ARBA" id="ARBA00022723"/>
    </source>
</evidence>
<dbReference type="OrthoDB" id="6275030at2759"/>
<name>T1EJS1_HELRO</name>
<organism evidence="13 14">
    <name type="scientific">Helobdella robusta</name>
    <name type="common">Californian leech</name>
    <dbReference type="NCBI Taxonomy" id="6412"/>
    <lineage>
        <taxon>Eukaryota</taxon>
        <taxon>Metazoa</taxon>
        <taxon>Spiralia</taxon>
        <taxon>Lophotrochozoa</taxon>
        <taxon>Annelida</taxon>
        <taxon>Clitellata</taxon>
        <taxon>Hirudinea</taxon>
        <taxon>Rhynchobdellida</taxon>
        <taxon>Glossiphoniidae</taxon>
        <taxon>Helobdella</taxon>
    </lineage>
</organism>
<dbReference type="GO" id="GO:0008270">
    <property type="term" value="F:zinc ion binding"/>
    <property type="evidence" value="ECO:0007669"/>
    <property type="project" value="UniProtKB-KW"/>
</dbReference>
<keyword evidence="5" id="KW-0479">Metal-binding</keyword>
<dbReference type="Pfam" id="PF02338">
    <property type="entry name" value="OTU"/>
    <property type="match status" value="1"/>
</dbReference>
<keyword evidence="4" id="KW-0645">Protease</keyword>
<dbReference type="CTD" id="20196821"/>
<keyword evidence="14" id="KW-1185">Reference proteome</keyword>
<keyword evidence="9" id="KW-0788">Thiol protease</keyword>
<reference evidence="13" key="3">
    <citation type="submission" date="2015-06" db="UniProtKB">
        <authorList>
            <consortium name="EnsemblMetazoa"/>
        </authorList>
    </citation>
    <scope>IDENTIFICATION</scope>
</reference>
<dbReference type="KEGG" id="hro:HELRODRAFT_146421"/>
<accession>T1EJS1</accession>
<dbReference type="InterPro" id="IPR051346">
    <property type="entry name" value="OTU_Deubiquitinase"/>
</dbReference>
<evidence type="ECO:0000256" key="2">
    <source>
        <dbReference type="ARBA" id="ARBA00005865"/>
    </source>
</evidence>
<evidence type="ECO:0000313" key="13">
    <source>
        <dbReference type="EnsemblMetazoa" id="HelroP146421"/>
    </source>
</evidence>
<reference evidence="12 14" key="2">
    <citation type="journal article" date="2013" name="Nature">
        <title>Insights into bilaterian evolution from three spiralian genomes.</title>
        <authorList>
            <person name="Simakov O."/>
            <person name="Marletaz F."/>
            <person name="Cho S.J."/>
            <person name="Edsinger-Gonzales E."/>
            <person name="Havlak P."/>
            <person name="Hellsten U."/>
            <person name="Kuo D.H."/>
            <person name="Larsson T."/>
            <person name="Lv J."/>
            <person name="Arendt D."/>
            <person name="Savage R."/>
            <person name="Osoegawa K."/>
            <person name="de Jong P."/>
            <person name="Grimwood J."/>
            <person name="Chapman J.A."/>
            <person name="Shapiro H."/>
            <person name="Aerts A."/>
            <person name="Otillar R.P."/>
            <person name="Terry A.Y."/>
            <person name="Boore J.L."/>
            <person name="Grigoriev I.V."/>
            <person name="Lindberg D.R."/>
            <person name="Seaver E.C."/>
            <person name="Weisblat D.A."/>
            <person name="Putnam N.H."/>
            <person name="Rokhsar D.S."/>
        </authorList>
    </citation>
    <scope>NUCLEOTIDE SEQUENCE</scope>
</reference>
<dbReference type="AlphaFoldDB" id="T1EJS1"/>
<comment type="catalytic activity">
    <reaction evidence="1">
        <text>Thiol-dependent hydrolysis of ester, thioester, amide, peptide and isopeptide bonds formed by the C-terminal Gly of ubiquitin (a 76-residue protein attached to proteins as an intracellular targeting signal).</text>
        <dbReference type="EC" id="3.4.19.12"/>
    </reaction>
</comment>
<evidence type="ECO:0000313" key="12">
    <source>
        <dbReference type="EMBL" id="ESO09793.1"/>
    </source>
</evidence>
<dbReference type="EMBL" id="AMQM01009027">
    <property type="status" value="NOT_ANNOTATED_CDS"/>
    <property type="molecule type" value="Genomic_DNA"/>
</dbReference>
<dbReference type="EC" id="3.4.19.12" evidence="3"/>